<evidence type="ECO:0000256" key="7">
    <source>
        <dbReference type="SAM" id="MobiDB-lite"/>
    </source>
</evidence>
<feature type="transmembrane region" description="Helical" evidence="8">
    <location>
        <begin position="72"/>
        <end position="97"/>
    </location>
</feature>
<dbReference type="PROSITE" id="PS50850">
    <property type="entry name" value="MFS"/>
    <property type="match status" value="1"/>
</dbReference>
<comment type="subcellular location">
    <subcellularLocation>
        <location evidence="1">Cell membrane</location>
        <topology evidence="1">Multi-pass membrane protein</topology>
    </subcellularLocation>
</comment>
<dbReference type="PANTHER" id="PTHR23501:SF1">
    <property type="entry name" value="TRANSPORT PROTEIN HSRA-RELATED"/>
    <property type="match status" value="1"/>
</dbReference>
<name>A0ABP6EG68_9ACTN</name>
<sequence>MPPSAAPVPGPTAPSSATAAPDAAPHAASAAPGRPAPPSAMARPGADGAGPPGPRSGPGGRHARGGPRPPRVAALASVVVLGSLMTVLDTTVVNVALNRLSTDFHAPLAAIQWVVTGYTLALAAVVPLTAWAIGRFGTKRLYLLAIGAFALGSALAGLAWNIESLIAFRVLQGLAGGAVSPVGMTILIRASDPAHRGRIMSVLGVPVLVGPLIGPVLGGYLVDQVSWRWIFLINIPIGLLALLLGARLFPRDAPQPTRRLDVPGLLTLSPGLALLLYGLSTGAERHAVISATALLPTLLGAALVAAFVVRALTAAEPLLDLRLLRHRPFGTAAGTLALFTGGYFGSMMLLPLYYQVVRGQSATDAGLLGVPQVLATGITMQFAGRLGDRVAPGKLVPTGVALAAAGFLAFTTQVAADTPYAVLMAALAVMGVGVGMTIMPTMAAATRGIDGDRIPAASTTLTIIPQLASSVGGALMSVLLAGALTDRLPRSLAGGLEAVHTLPTSAVRPLAPQLADAFQHTYVWAVVLVGLAVLPALLLPRRR</sequence>
<feature type="transmembrane region" description="Helical" evidence="8">
    <location>
        <begin position="227"/>
        <end position="250"/>
    </location>
</feature>
<dbReference type="NCBIfam" id="TIGR00711">
    <property type="entry name" value="efflux_EmrB"/>
    <property type="match status" value="1"/>
</dbReference>
<evidence type="ECO:0000256" key="1">
    <source>
        <dbReference type="ARBA" id="ARBA00004651"/>
    </source>
</evidence>
<evidence type="ECO:0000313" key="10">
    <source>
        <dbReference type="EMBL" id="GAA2663845.1"/>
    </source>
</evidence>
<evidence type="ECO:0000256" key="8">
    <source>
        <dbReference type="SAM" id="Phobius"/>
    </source>
</evidence>
<dbReference type="CDD" id="cd17503">
    <property type="entry name" value="MFS_LmrB_MDR_like"/>
    <property type="match status" value="1"/>
</dbReference>
<gene>
    <name evidence="10" type="ORF">GCM10009864_35170</name>
</gene>
<evidence type="ECO:0000313" key="11">
    <source>
        <dbReference type="Proteomes" id="UP001500994"/>
    </source>
</evidence>
<dbReference type="Gene3D" id="1.20.1720.10">
    <property type="entry name" value="Multidrug resistance protein D"/>
    <property type="match status" value="1"/>
</dbReference>
<feature type="transmembrane region" description="Helical" evidence="8">
    <location>
        <begin position="365"/>
        <end position="383"/>
    </location>
</feature>
<dbReference type="InterPro" id="IPR036259">
    <property type="entry name" value="MFS_trans_sf"/>
</dbReference>
<feature type="transmembrane region" description="Helical" evidence="8">
    <location>
        <begin position="286"/>
        <end position="309"/>
    </location>
</feature>
<proteinExistence type="predicted"/>
<keyword evidence="4 8" id="KW-0812">Transmembrane</keyword>
<reference evidence="11" key="1">
    <citation type="journal article" date="2019" name="Int. J. Syst. Evol. Microbiol.">
        <title>The Global Catalogue of Microorganisms (GCM) 10K type strain sequencing project: providing services to taxonomists for standard genome sequencing and annotation.</title>
        <authorList>
            <consortium name="The Broad Institute Genomics Platform"/>
            <consortium name="The Broad Institute Genome Sequencing Center for Infectious Disease"/>
            <person name="Wu L."/>
            <person name="Ma J."/>
        </authorList>
    </citation>
    <scope>NUCLEOTIDE SEQUENCE [LARGE SCALE GENOMIC DNA]</scope>
    <source>
        <strain evidence="11">JCM 16374</strain>
    </source>
</reference>
<keyword evidence="3" id="KW-1003">Cell membrane</keyword>
<keyword evidence="11" id="KW-1185">Reference proteome</keyword>
<dbReference type="Pfam" id="PF07690">
    <property type="entry name" value="MFS_1"/>
    <property type="match status" value="1"/>
</dbReference>
<evidence type="ECO:0000256" key="3">
    <source>
        <dbReference type="ARBA" id="ARBA00022475"/>
    </source>
</evidence>
<feature type="compositionally biased region" description="Low complexity" evidence="7">
    <location>
        <begin position="13"/>
        <end position="46"/>
    </location>
</feature>
<evidence type="ECO:0000256" key="5">
    <source>
        <dbReference type="ARBA" id="ARBA00022989"/>
    </source>
</evidence>
<feature type="transmembrane region" description="Helical" evidence="8">
    <location>
        <begin position="200"/>
        <end position="221"/>
    </location>
</feature>
<dbReference type="Proteomes" id="UP001500994">
    <property type="component" value="Unassembled WGS sequence"/>
</dbReference>
<keyword evidence="2" id="KW-0813">Transport</keyword>
<feature type="transmembrane region" description="Helical" evidence="8">
    <location>
        <begin position="395"/>
        <end position="414"/>
    </location>
</feature>
<feature type="transmembrane region" description="Helical" evidence="8">
    <location>
        <begin position="141"/>
        <end position="160"/>
    </location>
</feature>
<keyword evidence="5 8" id="KW-1133">Transmembrane helix</keyword>
<dbReference type="Gene3D" id="1.20.1250.20">
    <property type="entry name" value="MFS general substrate transporter like domains"/>
    <property type="match status" value="1"/>
</dbReference>
<feature type="transmembrane region" description="Helical" evidence="8">
    <location>
        <begin position="329"/>
        <end position="353"/>
    </location>
</feature>
<feature type="transmembrane region" description="Helical" evidence="8">
    <location>
        <begin position="522"/>
        <end position="539"/>
    </location>
</feature>
<dbReference type="SUPFAM" id="SSF103473">
    <property type="entry name" value="MFS general substrate transporter"/>
    <property type="match status" value="1"/>
</dbReference>
<protein>
    <submittedName>
        <fullName evidence="10">MDR family MFS transporter</fullName>
    </submittedName>
</protein>
<feature type="transmembrane region" description="Helical" evidence="8">
    <location>
        <begin position="109"/>
        <end position="134"/>
    </location>
</feature>
<dbReference type="InterPro" id="IPR020846">
    <property type="entry name" value="MFS_dom"/>
</dbReference>
<feature type="transmembrane region" description="Helical" evidence="8">
    <location>
        <begin position="420"/>
        <end position="439"/>
    </location>
</feature>
<organism evidence="10 11">
    <name type="scientific">Streptomyces lunalinharesii</name>
    <dbReference type="NCBI Taxonomy" id="333384"/>
    <lineage>
        <taxon>Bacteria</taxon>
        <taxon>Bacillati</taxon>
        <taxon>Actinomycetota</taxon>
        <taxon>Actinomycetes</taxon>
        <taxon>Kitasatosporales</taxon>
        <taxon>Streptomycetaceae</taxon>
        <taxon>Streptomyces</taxon>
    </lineage>
</organism>
<evidence type="ECO:0000256" key="2">
    <source>
        <dbReference type="ARBA" id="ARBA00022448"/>
    </source>
</evidence>
<feature type="domain" description="Major facilitator superfamily (MFS) profile" evidence="9">
    <location>
        <begin position="75"/>
        <end position="543"/>
    </location>
</feature>
<feature type="transmembrane region" description="Helical" evidence="8">
    <location>
        <begin position="460"/>
        <end position="484"/>
    </location>
</feature>
<dbReference type="InterPro" id="IPR004638">
    <property type="entry name" value="EmrB-like"/>
</dbReference>
<feature type="region of interest" description="Disordered" evidence="7">
    <location>
        <begin position="1"/>
        <end position="69"/>
    </location>
</feature>
<evidence type="ECO:0000256" key="4">
    <source>
        <dbReference type="ARBA" id="ARBA00022692"/>
    </source>
</evidence>
<feature type="transmembrane region" description="Helical" evidence="8">
    <location>
        <begin position="166"/>
        <end position="188"/>
    </location>
</feature>
<feature type="compositionally biased region" description="Pro residues" evidence="7">
    <location>
        <begin position="1"/>
        <end position="12"/>
    </location>
</feature>
<dbReference type="RefSeq" id="WP_344576652.1">
    <property type="nucleotide sequence ID" value="NZ_BAAARK010000010.1"/>
</dbReference>
<dbReference type="EMBL" id="BAAARK010000010">
    <property type="protein sequence ID" value="GAA2663845.1"/>
    <property type="molecule type" value="Genomic_DNA"/>
</dbReference>
<evidence type="ECO:0000256" key="6">
    <source>
        <dbReference type="ARBA" id="ARBA00023136"/>
    </source>
</evidence>
<comment type="caution">
    <text evidence="10">The sequence shown here is derived from an EMBL/GenBank/DDBJ whole genome shotgun (WGS) entry which is preliminary data.</text>
</comment>
<dbReference type="PANTHER" id="PTHR23501">
    <property type="entry name" value="MAJOR FACILITATOR SUPERFAMILY"/>
    <property type="match status" value="1"/>
</dbReference>
<accession>A0ABP6EG68</accession>
<keyword evidence="6 8" id="KW-0472">Membrane</keyword>
<evidence type="ECO:0000259" key="9">
    <source>
        <dbReference type="PROSITE" id="PS50850"/>
    </source>
</evidence>
<feature type="transmembrane region" description="Helical" evidence="8">
    <location>
        <begin position="262"/>
        <end position="280"/>
    </location>
</feature>
<dbReference type="InterPro" id="IPR011701">
    <property type="entry name" value="MFS"/>
</dbReference>
<dbReference type="PRINTS" id="PR01036">
    <property type="entry name" value="TCRTETB"/>
</dbReference>